<reference evidence="4 5" key="1">
    <citation type="submission" date="2020-08" db="EMBL/GenBank/DDBJ databases">
        <title>Sequencing the genomes of 1000 actinobacteria strains.</title>
        <authorList>
            <person name="Klenk H.-P."/>
        </authorList>
    </citation>
    <scope>NUCLEOTIDE SEQUENCE [LARGE SCALE GENOMIC DNA]</scope>
    <source>
        <strain evidence="4 5">DSM 17294</strain>
    </source>
</reference>
<evidence type="ECO:0000256" key="2">
    <source>
        <dbReference type="SAM" id="Phobius"/>
    </source>
</evidence>
<organism evidence="4 5">
    <name type="scientific">Kribbella solani</name>
    <dbReference type="NCBI Taxonomy" id="236067"/>
    <lineage>
        <taxon>Bacteria</taxon>
        <taxon>Bacillati</taxon>
        <taxon>Actinomycetota</taxon>
        <taxon>Actinomycetes</taxon>
        <taxon>Propionibacteriales</taxon>
        <taxon>Kribbellaceae</taxon>
        <taxon>Kribbella</taxon>
    </lineage>
</organism>
<keyword evidence="2" id="KW-0472">Membrane</keyword>
<dbReference type="RefSeq" id="WP_184836191.1">
    <property type="nucleotide sequence ID" value="NZ_BAAAVN010000025.1"/>
</dbReference>
<dbReference type="InterPro" id="IPR025164">
    <property type="entry name" value="Toastrack_DUF4097"/>
</dbReference>
<keyword evidence="2" id="KW-1133">Transmembrane helix</keyword>
<dbReference type="EMBL" id="JACHNF010000001">
    <property type="protein sequence ID" value="MBB5980440.1"/>
    <property type="molecule type" value="Genomic_DNA"/>
</dbReference>
<feature type="compositionally biased region" description="Polar residues" evidence="1">
    <location>
        <begin position="229"/>
        <end position="256"/>
    </location>
</feature>
<sequence length="264" mass="27464">MSDVQDRPVSSMTSQRRYGIAISVALILGAAYWALTGLTDGTKTSQDSYQLQGDVLLVKGGSAAVELRPGDGSEVRVERQFQRNVFGSDPKEKFDPDDGQLNLDAGGCGFLSFGCKTSYVLTVPRNVKLTVENSSGDLTVTGFPSGANLKTSSGDIDAHDVGGPLVMESSSGGITGDALTSTSVTARSSSGSSSLDFTVAPQSVEAKSSSGDVAIRIPSGDEAYKVDTKTSSGDESATVKTDPNATRTIQAKTSSGDVRIEYNH</sequence>
<evidence type="ECO:0000313" key="4">
    <source>
        <dbReference type="EMBL" id="MBB5980440.1"/>
    </source>
</evidence>
<dbReference type="Pfam" id="PF13349">
    <property type="entry name" value="DUF4097"/>
    <property type="match status" value="1"/>
</dbReference>
<comment type="caution">
    <text evidence="4">The sequence shown here is derived from an EMBL/GenBank/DDBJ whole genome shotgun (WGS) entry which is preliminary data.</text>
</comment>
<proteinExistence type="predicted"/>
<keyword evidence="2" id="KW-0812">Transmembrane</keyword>
<gene>
    <name evidence="4" type="ORF">HDA44_003781</name>
</gene>
<feature type="domain" description="DUF4097" evidence="3">
    <location>
        <begin position="148"/>
        <end position="260"/>
    </location>
</feature>
<keyword evidence="5" id="KW-1185">Reference proteome</keyword>
<dbReference type="Gene3D" id="2.160.20.120">
    <property type="match status" value="1"/>
</dbReference>
<feature type="transmembrane region" description="Helical" evidence="2">
    <location>
        <begin position="18"/>
        <end position="35"/>
    </location>
</feature>
<dbReference type="AlphaFoldDB" id="A0A841DUM0"/>
<evidence type="ECO:0000256" key="1">
    <source>
        <dbReference type="SAM" id="MobiDB-lite"/>
    </source>
</evidence>
<feature type="region of interest" description="Disordered" evidence="1">
    <location>
        <begin position="224"/>
        <end position="264"/>
    </location>
</feature>
<dbReference type="Proteomes" id="UP000558997">
    <property type="component" value="Unassembled WGS sequence"/>
</dbReference>
<name>A0A841DUM0_9ACTN</name>
<accession>A0A841DUM0</accession>
<evidence type="ECO:0000259" key="3">
    <source>
        <dbReference type="Pfam" id="PF13349"/>
    </source>
</evidence>
<protein>
    <recommendedName>
        <fullName evidence="3">DUF4097 domain-containing protein</fullName>
    </recommendedName>
</protein>
<evidence type="ECO:0000313" key="5">
    <source>
        <dbReference type="Proteomes" id="UP000558997"/>
    </source>
</evidence>